<dbReference type="Pfam" id="PF00749">
    <property type="entry name" value="tRNA-synt_1c"/>
    <property type="match status" value="1"/>
</dbReference>
<dbReference type="EMBL" id="CYPW01000027">
    <property type="protein sequence ID" value="CUH53534.1"/>
    <property type="molecule type" value="Genomic_DNA"/>
</dbReference>
<evidence type="ECO:0000256" key="9">
    <source>
        <dbReference type="ARBA" id="ARBA00023146"/>
    </source>
</evidence>
<comment type="subunit">
    <text evidence="3 10">Monomer.</text>
</comment>
<keyword evidence="14" id="KW-1185">Reference proteome</keyword>
<sequence>MTGQVVTRFAPSPTGYLHIGGARTALFNWLYARGRGGKFLLRIEDTDRERSTPEATDAILQGMQWLGLDHDGEVVSQFNGAARHAEVAQQLLSEGKAYKCFATQEEIAAFRDQARAEGKSTLYHSPWRDADPATHPDAPYVIRIKAPREGNTVIRDQVQGDVTIRNDQLDDMILLRSDGTPVYMLAVVVDDHDMGVTHVIRGDDHLNNAARQMMIYTAMGWDLPVYAHIPLIHGADGKKLSKRHGALGAQEYQAMGYPAAGMRNYLARLGWSHGDDEFFTDAQAKEWFDLNGIGKSPARFDTKKLENICGQHMAVADDAALLQETLEYMAAAGLPALNDAQTVLLREALYCLKDRAKTFPDLLEKAHFAVTSRPIDVEAKAAKNLDSVSRGILTELTPQLQNASWTREGLEAVMNSFAEAKEIKFGKMAGPLRAALAGRAATPSVFDMMLVLGRDETLARLTDAADNDTGE</sequence>
<reference evidence="13 14" key="1">
    <citation type="submission" date="2015-09" db="EMBL/GenBank/DDBJ databases">
        <authorList>
            <consortium name="Swine Surveillance"/>
        </authorList>
    </citation>
    <scope>NUCLEOTIDE SEQUENCE [LARGE SCALE GENOMIC DNA]</scope>
    <source>
        <strain evidence="13 14">CECT 7688</strain>
    </source>
</reference>
<dbReference type="InterPro" id="IPR008925">
    <property type="entry name" value="aa_tRNA-synth_I_cd-bd_sf"/>
</dbReference>
<evidence type="ECO:0000256" key="1">
    <source>
        <dbReference type="ARBA" id="ARBA00004496"/>
    </source>
</evidence>
<evidence type="ECO:0000313" key="14">
    <source>
        <dbReference type="Proteomes" id="UP000054823"/>
    </source>
</evidence>
<dbReference type="PANTHER" id="PTHR43311:SF2">
    <property type="entry name" value="GLUTAMATE--TRNA LIGASE, MITOCHONDRIAL-RELATED"/>
    <property type="match status" value="1"/>
</dbReference>
<evidence type="ECO:0000256" key="4">
    <source>
        <dbReference type="ARBA" id="ARBA00022490"/>
    </source>
</evidence>
<comment type="caution">
    <text evidence="10">Lacks conserved residue(s) required for the propagation of feature annotation.</text>
</comment>
<dbReference type="PANTHER" id="PTHR43311">
    <property type="entry name" value="GLUTAMATE--TRNA LIGASE"/>
    <property type="match status" value="1"/>
</dbReference>
<protein>
    <recommendedName>
        <fullName evidence="10">Glutamate--tRNA ligase</fullName>
        <ecNumber evidence="10">6.1.1.17</ecNumber>
    </recommendedName>
    <alternativeName>
        <fullName evidence="10">Glutamyl-tRNA synthetase</fullName>
        <shortName evidence="10">GluRS</shortName>
    </alternativeName>
</protein>
<dbReference type="SUPFAM" id="SSF48163">
    <property type="entry name" value="An anticodon-binding domain of class I aminoacyl-tRNA synthetases"/>
    <property type="match status" value="1"/>
</dbReference>
<dbReference type="GO" id="GO:0000049">
    <property type="term" value="F:tRNA binding"/>
    <property type="evidence" value="ECO:0007669"/>
    <property type="project" value="InterPro"/>
</dbReference>
<dbReference type="Proteomes" id="UP000054823">
    <property type="component" value="Unassembled WGS sequence"/>
</dbReference>
<evidence type="ECO:0000256" key="6">
    <source>
        <dbReference type="ARBA" id="ARBA00022741"/>
    </source>
</evidence>
<organism evidence="13 14">
    <name type="scientific">Shimia marina</name>
    <dbReference type="NCBI Taxonomy" id="321267"/>
    <lineage>
        <taxon>Bacteria</taxon>
        <taxon>Pseudomonadati</taxon>
        <taxon>Pseudomonadota</taxon>
        <taxon>Alphaproteobacteria</taxon>
        <taxon>Rhodobacterales</taxon>
        <taxon>Roseobacteraceae</taxon>
    </lineage>
</organism>
<proteinExistence type="inferred from homology"/>
<comment type="subcellular location">
    <subcellularLocation>
        <location evidence="1 10">Cytoplasm</location>
    </subcellularLocation>
</comment>
<dbReference type="InterPro" id="IPR020751">
    <property type="entry name" value="aa-tRNA-synth_I_codon-bd_sub2"/>
</dbReference>
<keyword evidence="4 10" id="KW-0963">Cytoplasm</keyword>
<comment type="catalytic activity">
    <reaction evidence="10">
        <text>tRNA(Glu) + L-glutamate + ATP = L-glutamyl-tRNA(Glu) + AMP + diphosphate</text>
        <dbReference type="Rhea" id="RHEA:23540"/>
        <dbReference type="Rhea" id="RHEA-COMP:9663"/>
        <dbReference type="Rhea" id="RHEA-COMP:9680"/>
        <dbReference type="ChEBI" id="CHEBI:29985"/>
        <dbReference type="ChEBI" id="CHEBI:30616"/>
        <dbReference type="ChEBI" id="CHEBI:33019"/>
        <dbReference type="ChEBI" id="CHEBI:78442"/>
        <dbReference type="ChEBI" id="CHEBI:78520"/>
        <dbReference type="ChEBI" id="CHEBI:456215"/>
        <dbReference type="EC" id="6.1.1.17"/>
    </reaction>
</comment>
<dbReference type="InterPro" id="IPR000924">
    <property type="entry name" value="Glu/Gln-tRNA-synth"/>
</dbReference>
<comment type="function">
    <text evidence="10">Catalyzes the attachment of glutamate to tRNA(Glu) in a two-step reaction: glutamate is first activated by ATP to form Glu-AMP and then transferred to the acceptor end of tRNA(Glu).</text>
</comment>
<dbReference type="STRING" id="321267.SHM7688_02988"/>
<evidence type="ECO:0000259" key="12">
    <source>
        <dbReference type="Pfam" id="PF19269"/>
    </source>
</evidence>
<evidence type="ECO:0000256" key="8">
    <source>
        <dbReference type="ARBA" id="ARBA00022917"/>
    </source>
</evidence>
<keyword evidence="9 10" id="KW-0030">Aminoacyl-tRNA synthetase</keyword>
<keyword evidence="8 10" id="KW-0648">Protein biosynthesis</keyword>
<evidence type="ECO:0000256" key="3">
    <source>
        <dbReference type="ARBA" id="ARBA00011245"/>
    </source>
</evidence>
<dbReference type="InterPro" id="IPR004527">
    <property type="entry name" value="Glu-tRNA-ligase_bac/mito"/>
</dbReference>
<dbReference type="GO" id="GO:0005524">
    <property type="term" value="F:ATP binding"/>
    <property type="evidence" value="ECO:0007669"/>
    <property type="project" value="UniProtKB-UniRule"/>
</dbReference>
<dbReference type="InterPro" id="IPR014729">
    <property type="entry name" value="Rossmann-like_a/b/a_fold"/>
</dbReference>
<evidence type="ECO:0000313" key="13">
    <source>
        <dbReference type="EMBL" id="CUH53534.1"/>
    </source>
</evidence>
<dbReference type="PROSITE" id="PS00178">
    <property type="entry name" value="AA_TRNA_LIGASE_I"/>
    <property type="match status" value="1"/>
</dbReference>
<evidence type="ECO:0000256" key="10">
    <source>
        <dbReference type="HAMAP-Rule" id="MF_00022"/>
    </source>
</evidence>
<dbReference type="GO" id="GO:0006424">
    <property type="term" value="P:glutamyl-tRNA aminoacylation"/>
    <property type="evidence" value="ECO:0007669"/>
    <property type="project" value="UniProtKB-UniRule"/>
</dbReference>
<dbReference type="InterPro" id="IPR033910">
    <property type="entry name" value="GluRS_core"/>
</dbReference>
<dbReference type="InterPro" id="IPR045462">
    <property type="entry name" value="aa-tRNA-synth_I_cd-bd"/>
</dbReference>
<dbReference type="CDD" id="cd00808">
    <property type="entry name" value="GluRS_core"/>
    <property type="match status" value="1"/>
</dbReference>
<dbReference type="PRINTS" id="PR00987">
    <property type="entry name" value="TRNASYNTHGLU"/>
</dbReference>
<comment type="similarity">
    <text evidence="2 10">Belongs to the class-I aminoacyl-tRNA synthetase family. Glutamate--tRNA ligase type 1 subfamily.</text>
</comment>
<dbReference type="HAMAP" id="MF_00022">
    <property type="entry name" value="Glu_tRNA_synth_type1"/>
    <property type="match status" value="1"/>
</dbReference>
<name>A0A0P1ETF2_9RHOB</name>
<keyword evidence="7 10" id="KW-0067">ATP-binding</keyword>
<keyword evidence="6 10" id="KW-0547">Nucleotide-binding</keyword>
<dbReference type="InterPro" id="IPR001412">
    <property type="entry name" value="aa-tRNA-synth_I_CS"/>
</dbReference>
<dbReference type="OrthoDB" id="9807503at2"/>
<keyword evidence="5 10" id="KW-0436">Ligase</keyword>
<dbReference type="InterPro" id="IPR020058">
    <property type="entry name" value="Glu/Gln-tRNA-synth_Ib_cat-dom"/>
</dbReference>
<evidence type="ECO:0000256" key="2">
    <source>
        <dbReference type="ARBA" id="ARBA00007894"/>
    </source>
</evidence>
<feature type="domain" description="Aminoacyl-tRNA synthetase class I anticodon-binding" evidence="12">
    <location>
        <begin position="329"/>
        <end position="464"/>
    </location>
</feature>
<feature type="domain" description="Glutamyl/glutaminyl-tRNA synthetase class Ib catalytic" evidence="11">
    <location>
        <begin position="4"/>
        <end position="306"/>
    </location>
</feature>
<feature type="short sequence motif" description="'HIGH' region" evidence="10">
    <location>
        <begin position="11"/>
        <end position="21"/>
    </location>
</feature>
<dbReference type="InterPro" id="IPR049940">
    <property type="entry name" value="GluQ/Sye"/>
</dbReference>
<evidence type="ECO:0000256" key="5">
    <source>
        <dbReference type="ARBA" id="ARBA00022598"/>
    </source>
</evidence>
<feature type="binding site" evidence="10">
    <location>
        <position position="242"/>
    </location>
    <ligand>
        <name>ATP</name>
        <dbReference type="ChEBI" id="CHEBI:30616"/>
    </ligand>
</feature>
<gene>
    <name evidence="13" type="primary">gltX_2</name>
    <name evidence="10" type="synonym">gltX</name>
    <name evidence="13" type="ORF">SHM7688_02988</name>
</gene>
<dbReference type="SUPFAM" id="SSF52374">
    <property type="entry name" value="Nucleotidylyl transferase"/>
    <property type="match status" value="1"/>
</dbReference>
<dbReference type="GO" id="GO:0008270">
    <property type="term" value="F:zinc ion binding"/>
    <property type="evidence" value="ECO:0007669"/>
    <property type="project" value="InterPro"/>
</dbReference>
<dbReference type="GO" id="GO:0004818">
    <property type="term" value="F:glutamate-tRNA ligase activity"/>
    <property type="evidence" value="ECO:0007669"/>
    <property type="project" value="UniProtKB-UniRule"/>
</dbReference>
<dbReference type="Pfam" id="PF19269">
    <property type="entry name" value="Anticodon_2"/>
    <property type="match status" value="1"/>
</dbReference>
<dbReference type="FunFam" id="3.40.50.620:FF:000007">
    <property type="entry name" value="Glutamate--tRNA ligase"/>
    <property type="match status" value="1"/>
</dbReference>
<evidence type="ECO:0000259" key="11">
    <source>
        <dbReference type="Pfam" id="PF00749"/>
    </source>
</evidence>
<accession>A0A0P1ETF2</accession>
<dbReference type="EC" id="6.1.1.17" evidence="10"/>
<dbReference type="NCBIfam" id="TIGR00464">
    <property type="entry name" value="gltX_bact"/>
    <property type="match status" value="1"/>
</dbReference>
<feature type="short sequence motif" description="'KMSKS' region" evidence="10">
    <location>
        <begin position="239"/>
        <end position="243"/>
    </location>
</feature>
<dbReference type="RefSeq" id="WP_058240684.1">
    <property type="nucleotide sequence ID" value="NZ_CYPW01000027.1"/>
</dbReference>
<dbReference type="GO" id="GO:0005829">
    <property type="term" value="C:cytosol"/>
    <property type="evidence" value="ECO:0007669"/>
    <property type="project" value="TreeGrafter"/>
</dbReference>
<dbReference type="AlphaFoldDB" id="A0A0P1ETF2"/>
<evidence type="ECO:0000256" key="7">
    <source>
        <dbReference type="ARBA" id="ARBA00022840"/>
    </source>
</evidence>
<dbReference type="Gene3D" id="1.10.10.350">
    <property type="match status" value="1"/>
</dbReference>
<dbReference type="Gene3D" id="3.40.50.620">
    <property type="entry name" value="HUPs"/>
    <property type="match status" value="1"/>
</dbReference>